<comment type="subcellular location">
    <subcellularLocation>
        <location evidence="1">Membrane</location>
        <topology evidence="1">Multi-pass membrane protein</topology>
    </subcellularLocation>
</comment>
<feature type="transmembrane region" description="Helical" evidence="10">
    <location>
        <begin position="388"/>
        <end position="407"/>
    </location>
</feature>
<proteinExistence type="inferred from homology"/>
<feature type="transmembrane region" description="Helical" evidence="10">
    <location>
        <begin position="157"/>
        <end position="180"/>
    </location>
</feature>
<feature type="transmembrane region" description="Helical" evidence="10">
    <location>
        <begin position="265"/>
        <end position="286"/>
    </location>
</feature>
<evidence type="ECO:0000256" key="1">
    <source>
        <dbReference type="ARBA" id="ARBA00004141"/>
    </source>
</evidence>
<reference evidence="11 12" key="1">
    <citation type="submission" date="2024-01" db="EMBL/GenBank/DDBJ databases">
        <title>Comparative genomics of Cryptococcus and Kwoniella reveals pathogenesis evolution and contrasting modes of karyotype evolution via chromosome fusion or intercentromeric recombination.</title>
        <authorList>
            <person name="Coelho M.A."/>
            <person name="David-Palma M."/>
            <person name="Shea T."/>
            <person name="Bowers K."/>
            <person name="McGinley-Smith S."/>
            <person name="Mohammad A.W."/>
            <person name="Gnirke A."/>
            <person name="Yurkov A.M."/>
            <person name="Nowrousian M."/>
            <person name="Sun S."/>
            <person name="Cuomo C.A."/>
            <person name="Heitman J."/>
        </authorList>
    </citation>
    <scope>NUCLEOTIDE SEQUENCE [LARGE SCALE GENOMIC DNA]</scope>
    <source>
        <strain evidence="11 12">CBS 6074</strain>
    </source>
</reference>
<dbReference type="InterPro" id="IPR026030">
    <property type="entry name" value="Pur-cyt_permease_Fcy2/21/22"/>
</dbReference>
<name>A0AAX4JS44_9TREE</name>
<dbReference type="InterPro" id="IPR001248">
    <property type="entry name" value="Pur-cyt_permease"/>
</dbReference>
<comment type="similarity">
    <text evidence="2 8">Belongs to the purine-cytosine permease (2.A.39) family.</text>
</comment>
<dbReference type="GO" id="GO:0015851">
    <property type="term" value="P:nucleobase transport"/>
    <property type="evidence" value="ECO:0007669"/>
    <property type="project" value="UniProtKB-ARBA"/>
</dbReference>
<feature type="transmembrane region" description="Helical" evidence="10">
    <location>
        <begin position="505"/>
        <end position="525"/>
    </location>
</feature>
<dbReference type="GO" id="GO:0000329">
    <property type="term" value="C:fungal-type vacuole membrane"/>
    <property type="evidence" value="ECO:0007669"/>
    <property type="project" value="TreeGrafter"/>
</dbReference>
<accession>A0AAX4JS44</accession>
<keyword evidence="6 10" id="KW-1133">Transmembrane helix</keyword>
<protein>
    <recommendedName>
        <fullName evidence="13">Cytosine-purine permease</fullName>
    </recommendedName>
</protein>
<evidence type="ECO:0008006" key="13">
    <source>
        <dbReference type="Google" id="ProtNLM"/>
    </source>
</evidence>
<keyword evidence="4" id="KW-0597">Phosphoprotein</keyword>
<feature type="transmembrane region" description="Helical" evidence="10">
    <location>
        <begin position="413"/>
        <end position="433"/>
    </location>
</feature>
<dbReference type="Pfam" id="PF02133">
    <property type="entry name" value="Transp_cyt_pur"/>
    <property type="match status" value="1"/>
</dbReference>
<evidence type="ECO:0000256" key="10">
    <source>
        <dbReference type="SAM" id="Phobius"/>
    </source>
</evidence>
<keyword evidence="5 10" id="KW-0812">Transmembrane</keyword>
<feature type="transmembrane region" description="Helical" evidence="10">
    <location>
        <begin position="298"/>
        <end position="326"/>
    </location>
</feature>
<dbReference type="Gene3D" id="1.10.4160.10">
    <property type="entry name" value="Hydantoin permease"/>
    <property type="match status" value="1"/>
</dbReference>
<keyword evidence="7 8" id="KW-0472">Membrane</keyword>
<feature type="transmembrane region" description="Helical" evidence="10">
    <location>
        <begin position="470"/>
        <end position="493"/>
    </location>
</feature>
<dbReference type="GeneID" id="91093008"/>
<evidence type="ECO:0000256" key="7">
    <source>
        <dbReference type="ARBA" id="ARBA00023136"/>
    </source>
</evidence>
<keyword evidence="12" id="KW-1185">Reference proteome</keyword>
<feature type="transmembrane region" description="Helical" evidence="10">
    <location>
        <begin position="200"/>
        <end position="218"/>
    </location>
</feature>
<evidence type="ECO:0000313" key="11">
    <source>
        <dbReference type="EMBL" id="WWC87447.1"/>
    </source>
</evidence>
<organism evidence="11 12">
    <name type="scientific">Kwoniella dendrophila CBS 6074</name>
    <dbReference type="NCBI Taxonomy" id="1295534"/>
    <lineage>
        <taxon>Eukaryota</taxon>
        <taxon>Fungi</taxon>
        <taxon>Dikarya</taxon>
        <taxon>Basidiomycota</taxon>
        <taxon>Agaricomycotina</taxon>
        <taxon>Tremellomycetes</taxon>
        <taxon>Tremellales</taxon>
        <taxon>Cryptococcaceae</taxon>
        <taxon>Kwoniella</taxon>
    </lineage>
</organism>
<sequence length="535" mass="58460">MSSKPSSSPEWEDKTVYPSTTPADDLNYNGHEHAQYTDVEVALGEDEITQRNPIFRKLGGLFNKGVEARGIERVPEDERDGKHTIGLLLLWWSVNMVVSTLPIGLLAQAYYTLTFHSAVAAIVTFTALGAAFTAFIATLGPKTGLRTMVITRYSVGYIGATIFSVLNILTQLGFSVVAIILGGQTLTNVSNDKLPVEASIVIVGFLAVVLCFVGYEALHLWERYAWILLFIFYCCMWGLAGHKGFEMGAQQAKQATGKEYAGDFLSFGGIVFSSASGWAPVAADFNCRLPSNIKAWKVFLLTWFGLMVPLLFVEILSAALMTVPAYAEAFEEGDAGGVLATVFEPWGGGGKFILVIFAFSIISNLIPNTYSAALSCQCLLPAFQKIPRALWTILVFVIYTVAAVAGRDHFSEILSNFLAILGYWIAFFVVVVFEEHYIFRYLFHRQGDNSGGPSRGYDLNIYDNFKKLPIGIAGILACCCGAGAAVVGMAQVWYIGPVGKLFGEYGGDLGFEMSAIVTAIIYPPLRYIEYRLVGR</sequence>
<feature type="region of interest" description="Disordered" evidence="9">
    <location>
        <begin position="1"/>
        <end position="27"/>
    </location>
</feature>
<dbReference type="PANTHER" id="PTHR31806">
    <property type="entry name" value="PURINE-CYTOSINE PERMEASE FCY2-RELATED"/>
    <property type="match status" value="1"/>
</dbReference>
<dbReference type="FunFam" id="1.10.4160.10:FF:000002">
    <property type="entry name" value="Purine-cytosine permease fcyB"/>
    <property type="match status" value="1"/>
</dbReference>
<evidence type="ECO:0000256" key="5">
    <source>
        <dbReference type="ARBA" id="ARBA00022692"/>
    </source>
</evidence>
<evidence type="ECO:0000256" key="4">
    <source>
        <dbReference type="ARBA" id="ARBA00022553"/>
    </source>
</evidence>
<feature type="transmembrane region" description="Helical" evidence="10">
    <location>
        <begin position="117"/>
        <end position="137"/>
    </location>
</feature>
<dbReference type="RefSeq" id="XP_066074210.1">
    <property type="nucleotide sequence ID" value="XM_066218113.1"/>
</dbReference>
<dbReference type="GO" id="GO:0005886">
    <property type="term" value="C:plasma membrane"/>
    <property type="evidence" value="ECO:0007669"/>
    <property type="project" value="TreeGrafter"/>
</dbReference>
<feature type="transmembrane region" description="Helical" evidence="10">
    <location>
        <begin position="89"/>
        <end position="111"/>
    </location>
</feature>
<dbReference type="PIRSF" id="PIRSF002744">
    <property type="entry name" value="Pur-cyt_permease"/>
    <property type="match status" value="1"/>
</dbReference>
<evidence type="ECO:0000256" key="6">
    <source>
        <dbReference type="ARBA" id="ARBA00022989"/>
    </source>
</evidence>
<dbReference type="Proteomes" id="UP001355207">
    <property type="component" value="Chromosome 3"/>
</dbReference>
<keyword evidence="3 8" id="KW-0813">Transport</keyword>
<evidence type="ECO:0000256" key="9">
    <source>
        <dbReference type="SAM" id="MobiDB-lite"/>
    </source>
</evidence>
<feature type="transmembrane region" description="Helical" evidence="10">
    <location>
        <begin position="225"/>
        <end position="245"/>
    </location>
</feature>
<dbReference type="AlphaFoldDB" id="A0AAX4JS44"/>
<feature type="transmembrane region" description="Helical" evidence="10">
    <location>
        <begin position="346"/>
        <end position="367"/>
    </location>
</feature>
<gene>
    <name evidence="11" type="ORF">L201_002336</name>
</gene>
<evidence type="ECO:0000256" key="8">
    <source>
        <dbReference type="PIRNR" id="PIRNR002744"/>
    </source>
</evidence>
<evidence type="ECO:0000256" key="3">
    <source>
        <dbReference type="ARBA" id="ARBA00022448"/>
    </source>
</evidence>
<evidence type="ECO:0000256" key="2">
    <source>
        <dbReference type="ARBA" id="ARBA00008974"/>
    </source>
</evidence>
<dbReference type="EMBL" id="CP144100">
    <property type="protein sequence ID" value="WWC87447.1"/>
    <property type="molecule type" value="Genomic_DNA"/>
</dbReference>
<dbReference type="GO" id="GO:0022857">
    <property type="term" value="F:transmembrane transporter activity"/>
    <property type="evidence" value="ECO:0007669"/>
    <property type="project" value="InterPro"/>
</dbReference>
<evidence type="ECO:0000313" key="12">
    <source>
        <dbReference type="Proteomes" id="UP001355207"/>
    </source>
</evidence>
<dbReference type="PANTHER" id="PTHR31806:SF1">
    <property type="entry name" value="PURINE-CYTOSINE PERMEASE FCY2-RELATED"/>
    <property type="match status" value="1"/>
</dbReference>